<dbReference type="Gene3D" id="1.10.287.950">
    <property type="entry name" value="Methyl-accepting chemotaxis protein"/>
    <property type="match status" value="1"/>
</dbReference>
<dbReference type="InterPro" id="IPR003660">
    <property type="entry name" value="HAMP_dom"/>
</dbReference>
<evidence type="ECO:0000256" key="2">
    <source>
        <dbReference type="ARBA" id="ARBA00023224"/>
    </source>
</evidence>
<keyword evidence="11" id="KW-1185">Reference proteome</keyword>
<dbReference type="SMART" id="SM00283">
    <property type="entry name" value="MA"/>
    <property type="match status" value="1"/>
</dbReference>
<comment type="subcellular location">
    <subcellularLocation>
        <location evidence="1">Membrane</location>
    </subcellularLocation>
</comment>
<evidence type="ECO:0000313" key="10">
    <source>
        <dbReference type="EMBL" id="MEE2000121.1"/>
    </source>
</evidence>
<evidence type="ECO:0000256" key="4">
    <source>
        <dbReference type="PROSITE-ProRule" id="PRU00284"/>
    </source>
</evidence>
<dbReference type="PANTHER" id="PTHR32089">
    <property type="entry name" value="METHYL-ACCEPTING CHEMOTAXIS PROTEIN MCPB"/>
    <property type="match status" value="1"/>
</dbReference>
<evidence type="ECO:0000256" key="7">
    <source>
        <dbReference type="SAM" id="Phobius"/>
    </source>
</evidence>
<dbReference type="PANTHER" id="PTHR32089:SF112">
    <property type="entry name" value="LYSOZYME-LIKE PROTEIN-RELATED"/>
    <property type="match status" value="1"/>
</dbReference>
<feature type="region of interest" description="Disordered" evidence="6">
    <location>
        <begin position="149"/>
        <end position="177"/>
    </location>
</feature>
<evidence type="ECO:0000256" key="6">
    <source>
        <dbReference type="SAM" id="MobiDB-lite"/>
    </source>
</evidence>
<dbReference type="PROSITE" id="PS50885">
    <property type="entry name" value="HAMP"/>
    <property type="match status" value="1"/>
</dbReference>
<dbReference type="RefSeq" id="WP_330127274.1">
    <property type="nucleotide sequence ID" value="NZ_JAUHLI010000001.1"/>
</dbReference>
<evidence type="ECO:0000256" key="1">
    <source>
        <dbReference type="ARBA" id="ARBA00004370"/>
    </source>
</evidence>
<dbReference type="PROSITE" id="PS50111">
    <property type="entry name" value="CHEMOTAXIS_TRANSDUC_2"/>
    <property type="match status" value="1"/>
</dbReference>
<dbReference type="CDD" id="cd06225">
    <property type="entry name" value="HAMP"/>
    <property type="match status" value="1"/>
</dbReference>
<proteinExistence type="inferred from homology"/>
<evidence type="ECO:0000259" key="9">
    <source>
        <dbReference type="PROSITE" id="PS50885"/>
    </source>
</evidence>
<accession>A0ABU7J0U4</accession>
<feature type="domain" description="HAMP" evidence="9">
    <location>
        <begin position="85"/>
        <end position="139"/>
    </location>
</feature>
<dbReference type="SUPFAM" id="SSF58104">
    <property type="entry name" value="Methyl-accepting chemotaxis protein (MCP) signaling domain"/>
    <property type="match status" value="1"/>
</dbReference>
<keyword evidence="7" id="KW-0472">Membrane</keyword>
<comment type="caution">
    <text evidence="10">The sequence shown here is derived from an EMBL/GenBank/DDBJ whole genome shotgun (WGS) entry which is preliminary data.</text>
</comment>
<evidence type="ECO:0000313" key="11">
    <source>
        <dbReference type="Proteomes" id="UP001336314"/>
    </source>
</evidence>
<keyword evidence="2 4" id="KW-0807">Transducer</keyword>
<reference evidence="10 11" key="1">
    <citation type="submission" date="2023-07" db="EMBL/GenBank/DDBJ databases">
        <title>Alkalimonas sp., MEB108 novel, alkaliphilic bacterium isolated from Lonar Lake, India.</title>
        <authorList>
            <person name="Joshi A."/>
            <person name="Thite S."/>
        </authorList>
    </citation>
    <scope>NUCLEOTIDE SEQUENCE [LARGE SCALE GENOMIC DNA]</scope>
    <source>
        <strain evidence="10 11">MEB108</strain>
    </source>
</reference>
<feature type="coiled-coil region" evidence="5">
    <location>
        <begin position="295"/>
        <end position="368"/>
    </location>
</feature>
<feature type="transmembrane region" description="Helical" evidence="7">
    <location>
        <begin position="64"/>
        <end position="83"/>
    </location>
</feature>
<feature type="compositionally biased region" description="Basic and acidic residues" evidence="6">
    <location>
        <begin position="165"/>
        <end position="177"/>
    </location>
</feature>
<dbReference type="SMART" id="SM00304">
    <property type="entry name" value="HAMP"/>
    <property type="match status" value="1"/>
</dbReference>
<organism evidence="10 11">
    <name type="scientific">Alkalimonas cellulosilytica</name>
    <dbReference type="NCBI Taxonomy" id="3058395"/>
    <lineage>
        <taxon>Bacteria</taxon>
        <taxon>Pseudomonadati</taxon>
        <taxon>Pseudomonadota</taxon>
        <taxon>Gammaproteobacteria</taxon>
        <taxon>Alkalimonas</taxon>
    </lineage>
</organism>
<dbReference type="Pfam" id="PF00672">
    <property type="entry name" value="HAMP"/>
    <property type="match status" value="1"/>
</dbReference>
<feature type="domain" description="Methyl-accepting transducer" evidence="8">
    <location>
        <begin position="144"/>
        <end position="380"/>
    </location>
</feature>
<dbReference type="Pfam" id="PF00015">
    <property type="entry name" value="MCPsignal"/>
    <property type="match status" value="1"/>
</dbReference>
<sequence length="419" mass="46821">MLLLLQTKLMHGKTMGSFAKVYNFIEQTFFYTLTRKIIGNIGFLAFFFAAALYLAYPADGANTGWWLLLLLGFAAFIFTIFYLHHLIVRPVHALVSALEETNSKGTDLQHRLPAFTHDEFRNLSEQYNQFVSQLDLLLADIHQEAKRTHETNEQVSKAVRTTRSHLQDTEKRSHQIRGESDQVLEYLSDIVQHGDQMREVATVTVSSAQGASSQMQQLSGQLTSIVNLLDTFGQTINGLHQNAENVRQILVMVENFSDQTNLLALNAAIEAARAGEAGRGFAVVADEVRTLAAKVNDATRQISGFLNDMERLVQETRSESESLNQQAKQAQQQTDVTSKEFVGLQQQLADAKSRVQSINETVGALEKRYQQTHQHLSAIEHVTNDANTQMTSIDDAAKALLEGTARTQQQLGRFSRSGH</sequence>
<comment type="similarity">
    <text evidence="3">Belongs to the methyl-accepting chemotaxis (MCP) protein family.</text>
</comment>
<dbReference type="EMBL" id="JAUHLI010000001">
    <property type="protein sequence ID" value="MEE2000121.1"/>
    <property type="molecule type" value="Genomic_DNA"/>
</dbReference>
<dbReference type="Proteomes" id="UP001336314">
    <property type="component" value="Unassembled WGS sequence"/>
</dbReference>
<name>A0ABU7J0U4_9GAMM</name>
<evidence type="ECO:0000259" key="8">
    <source>
        <dbReference type="PROSITE" id="PS50111"/>
    </source>
</evidence>
<keyword evidence="5" id="KW-0175">Coiled coil</keyword>
<keyword evidence="7" id="KW-1133">Transmembrane helix</keyword>
<evidence type="ECO:0000256" key="5">
    <source>
        <dbReference type="SAM" id="Coils"/>
    </source>
</evidence>
<gene>
    <name evidence="10" type="ORF">QWY20_01540</name>
</gene>
<feature type="transmembrane region" description="Helical" evidence="7">
    <location>
        <begin position="37"/>
        <end position="58"/>
    </location>
</feature>
<evidence type="ECO:0000256" key="3">
    <source>
        <dbReference type="ARBA" id="ARBA00029447"/>
    </source>
</evidence>
<protein>
    <submittedName>
        <fullName evidence="10">Methyl-accepting chemotaxis protein</fullName>
    </submittedName>
</protein>
<dbReference type="InterPro" id="IPR004089">
    <property type="entry name" value="MCPsignal_dom"/>
</dbReference>
<keyword evidence="7" id="KW-0812">Transmembrane</keyword>